<dbReference type="GeneID" id="111176043"/>
<organism evidence="1 2">
    <name type="scientific">Delphinapterus leucas</name>
    <name type="common">Beluga whale</name>
    <dbReference type="NCBI Taxonomy" id="9749"/>
    <lineage>
        <taxon>Eukaryota</taxon>
        <taxon>Metazoa</taxon>
        <taxon>Chordata</taxon>
        <taxon>Craniata</taxon>
        <taxon>Vertebrata</taxon>
        <taxon>Euteleostomi</taxon>
        <taxon>Mammalia</taxon>
        <taxon>Eutheria</taxon>
        <taxon>Laurasiatheria</taxon>
        <taxon>Artiodactyla</taxon>
        <taxon>Whippomorpha</taxon>
        <taxon>Cetacea</taxon>
        <taxon>Odontoceti</taxon>
        <taxon>Monodontidae</taxon>
        <taxon>Delphinapterus</taxon>
    </lineage>
</organism>
<protein>
    <submittedName>
        <fullName evidence="2">Uncharacterized protein LOC111176043</fullName>
    </submittedName>
</protein>
<dbReference type="KEGG" id="dle:111176043"/>
<dbReference type="Proteomes" id="UP000248483">
    <property type="component" value="Unplaced"/>
</dbReference>
<dbReference type="InParanoid" id="A0A2Y9NC27"/>
<evidence type="ECO:0000313" key="1">
    <source>
        <dbReference type="Proteomes" id="UP000248483"/>
    </source>
</evidence>
<reference evidence="2" key="1">
    <citation type="submission" date="2025-08" db="UniProtKB">
        <authorList>
            <consortium name="RefSeq"/>
        </authorList>
    </citation>
    <scope>IDENTIFICATION</scope>
    <source>
        <tissue evidence="2">Blood</tissue>
    </source>
</reference>
<gene>
    <name evidence="2" type="primary">LOC111176043</name>
</gene>
<name>A0A2Y9NC27_DELLE</name>
<dbReference type="RefSeq" id="XP_022431725.1">
    <property type="nucleotide sequence ID" value="XM_022576017.1"/>
</dbReference>
<keyword evidence="1" id="KW-1185">Reference proteome</keyword>
<evidence type="ECO:0000313" key="2">
    <source>
        <dbReference type="RefSeq" id="XP_022431725.1"/>
    </source>
</evidence>
<dbReference type="AlphaFoldDB" id="A0A2Y9NC27"/>
<proteinExistence type="predicted"/>
<accession>A0A2Y9NC27</accession>
<sequence>MQSRDGLVSSPRRNPALQSFLCTRGFPTPASLSFQSWFPLIDVQRPGQSPGPLPGWGPPPGSCPAPRLAHLFRDVIGIIGLWRTQGCHLPLGSIWNTGKAGQHGPCALIPRARDLRGESWEQSGRWADRCHCGDLEGGLRVTTGQRGECWIVSSLLSLVGKAHAGNNQREAQPSSPPWCPLSTVSPWVTQPVLCPLPTDSLLSVRRGGAGSHHAAPSLWGHLSQSAWLLSFQLRVPCVLGNPNTASSLSLSRSSLASSALAKQSWSSPWISLEKIRVPLPLLASQISPIDNVVQTGMLTALRAKTWQAEAAGRTAPFPP</sequence>